<gene>
    <name evidence="2" type="ORF">GT347_06290</name>
</gene>
<feature type="transmembrane region" description="Helical" evidence="1">
    <location>
        <begin position="121"/>
        <end position="141"/>
    </location>
</feature>
<dbReference type="SUPFAM" id="SSF53474">
    <property type="entry name" value="alpha/beta-Hydrolases"/>
    <property type="match status" value="1"/>
</dbReference>
<organism evidence="2 3">
    <name type="scientific">Xylophilus rhododendri</name>
    <dbReference type="NCBI Taxonomy" id="2697032"/>
    <lineage>
        <taxon>Bacteria</taxon>
        <taxon>Pseudomonadati</taxon>
        <taxon>Pseudomonadota</taxon>
        <taxon>Betaproteobacteria</taxon>
        <taxon>Burkholderiales</taxon>
        <taxon>Xylophilus</taxon>
    </lineage>
</organism>
<evidence type="ECO:0000313" key="3">
    <source>
        <dbReference type="Proteomes" id="UP000464787"/>
    </source>
</evidence>
<evidence type="ECO:0000256" key="1">
    <source>
        <dbReference type="SAM" id="Phobius"/>
    </source>
</evidence>
<dbReference type="KEGG" id="xyk:GT347_06290"/>
<keyword evidence="1" id="KW-0812">Transmembrane</keyword>
<keyword evidence="1" id="KW-1133">Transmembrane helix</keyword>
<dbReference type="AlphaFoldDB" id="A0A857J3K7"/>
<dbReference type="Gene3D" id="3.40.50.1820">
    <property type="entry name" value="alpha/beta hydrolase"/>
    <property type="match status" value="1"/>
</dbReference>
<keyword evidence="1" id="KW-0472">Membrane</keyword>
<reference evidence="2 3" key="1">
    <citation type="submission" date="2020-01" db="EMBL/GenBank/DDBJ databases">
        <title>Genome sequencing of strain KACC 21265.</title>
        <authorList>
            <person name="Heo J."/>
            <person name="Kim S.-J."/>
            <person name="Kim J.-S."/>
            <person name="Hong S.-B."/>
            <person name="Kwon S.-W."/>
        </authorList>
    </citation>
    <scope>NUCLEOTIDE SEQUENCE [LARGE SCALE GENOMIC DNA]</scope>
    <source>
        <strain evidence="2 3">KACC 21265</strain>
    </source>
</reference>
<dbReference type="RefSeq" id="WP_160551149.1">
    <property type="nucleotide sequence ID" value="NZ_CP047650.1"/>
</dbReference>
<accession>A0A857J3K7</accession>
<dbReference type="Proteomes" id="UP000464787">
    <property type="component" value="Chromosome"/>
</dbReference>
<dbReference type="InterPro" id="IPR029058">
    <property type="entry name" value="AB_hydrolase_fold"/>
</dbReference>
<keyword evidence="3" id="KW-1185">Reference proteome</keyword>
<dbReference type="EMBL" id="CP047650">
    <property type="protein sequence ID" value="QHI97631.1"/>
    <property type="molecule type" value="Genomic_DNA"/>
</dbReference>
<sequence length="393" mass="43620">MTTPRSVRRRHVFYVCGFDPNGPGRYHRLFGDGAAQQEVFGGAPIQVGPRERRDGQTVGWRVRHGGAADEAVETDYLFPRWDDVVRDHWTRDFWPQLLALLRTSWLYLRTGALWRMYRQSWLVFITLFAPFFLVMSLLPVWLMLLGGLGWLAHAGWSGQALAPPVAVALVCLAVAAWWSYWARRHWHTRWILRGYGFAGRVGSVGVPALDCRLDAMADAVCRQAQANEDDEILVVGHSLGTAMAVSVLARALRQDPGLLGHGPAIGLLTLGHCTPMLSNLPGATGFRAELALLAQAPDLCWIDYTDALDPYSFHAVDPVAVAGLATARAGHPRLLSPRFDRLFEPGPQQREPMNQHEIHQQYLCASRAGDPYDFFAMVAGPLTLAQRLGRGAL</sequence>
<protein>
    <submittedName>
        <fullName evidence="2">Uncharacterized protein</fullName>
    </submittedName>
</protein>
<evidence type="ECO:0000313" key="2">
    <source>
        <dbReference type="EMBL" id="QHI97631.1"/>
    </source>
</evidence>
<feature type="transmembrane region" description="Helical" evidence="1">
    <location>
        <begin position="161"/>
        <end position="181"/>
    </location>
</feature>
<name>A0A857J3K7_9BURK</name>
<proteinExistence type="predicted"/>